<dbReference type="InterPro" id="IPR007278">
    <property type="entry name" value="DUF397"/>
</dbReference>
<dbReference type="EMBL" id="JBHTIW010000013">
    <property type="protein sequence ID" value="MFD0921550.1"/>
    <property type="molecule type" value="Genomic_DNA"/>
</dbReference>
<organism evidence="2 3">
    <name type="scientific">Saccharopolyspora rosea</name>
    <dbReference type="NCBI Taxonomy" id="524884"/>
    <lineage>
        <taxon>Bacteria</taxon>
        <taxon>Bacillati</taxon>
        <taxon>Actinomycetota</taxon>
        <taxon>Actinomycetes</taxon>
        <taxon>Pseudonocardiales</taxon>
        <taxon>Pseudonocardiaceae</taxon>
        <taxon>Saccharopolyspora</taxon>
    </lineage>
</organism>
<dbReference type="Proteomes" id="UP001597018">
    <property type="component" value="Unassembled WGS sequence"/>
</dbReference>
<gene>
    <name evidence="2" type="ORF">ACFQ16_17540</name>
</gene>
<name>A0ABW3FTV9_9PSEU</name>
<evidence type="ECO:0000313" key="2">
    <source>
        <dbReference type="EMBL" id="MFD0921550.1"/>
    </source>
</evidence>
<feature type="domain" description="DUF397" evidence="1">
    <location>
        <begin position="10"/>
        <end position="61"/>
    </location>
</feature>
<sequence>MASLDMSSLDWRKSSRSTSYGNCVEVAFAGHAVAARDSKDPDGGSVLFAAETWTAFIRDLKAGRFDV</sequence>
<reference evidence="3" key="1">
    <citation type="journal article" date="2019" name="Int. J. Syst. Evol. Microbiol.">
        <title>The Global Catalogue of Microorganisms (GCM) 10K type strain sequencing project: providing services to taxonomists for standard genome sequencing and annotation.</title>
        <authorList>
            <consortium name="The Broad Institute Genomics Platform"/>
            <consortium name="The Broad Institute Genome Sequencing Center for Infectious Disease"/>
            <person name="Wu L."/>
            <person name="Ma J."/>
        </authorList>
    </citation>
    <scope>NUCLEOTIDE SEQUENCE [LARGE SCALE GENOMIC DNA]</scope>
    <source>
        <strain evidence="3">CCUG 56401</strain>
    </source>
</reference>
<comment type="caution">
    <text evidence="2">The sequence shown here is derived from an EMBL/GenBank/DDBJ whole genome shotgun (WGS) entry which is preliminary data.</text>
</comment>
<dbReference type="RefSeq" id="WP_345601163.1">
    <property type="nucleotide sequence ID" value="NZ_BAABLT010000029.1"/>
</dbReference>
<keyword evidence="3" id="KW-1185">Reference proteome</keyword>
<protein>
    <submittedName>
        <fullName evidence="2">DUF397 domain-containing protein</fullName>
    </submittedName>
</protein>
<evidence type="ECO:0000313" key="3">
    <source>
        <dbReference type="Proteomes" id="UP001597018"/>
    </source>
</evidence>
<evidence type="ECO:0000259" key="1">
    <source>
        <dbReference type="Pfam" id="PF04149"/>
    </source>
</evidence>
<proteinExistence type="predicted"/>
<dbReference type="Pfam" id="PF04149">
    <property type="entry name" value="DUF397"/>
    <property type="match status" value="1"/>
</dbReference>
<accession>A0ABW3FTV9</accession>